<dbReference type="CDD" id="cd00096">
    <property type="entry name" value="Ig"/>
    <property type="match status" value="1"/>
</dbReference>
<evidence type="ECO:0000256" key="4">
    <source>
        <dbReference type="ARBA" id="ARBA00022729"/>
    </source>
</evidence>
<keyword evidence="10" id="KW-0325">Glycoprotein</keyword>
<keyword evidence="3 13" id="KW-0812">Transmembrane</keyword>
<dbReference type="InterPro" id="IPR007110">
    <property type="entry name" value="Ig-like_dom"/>
</dbReference>
<comment type="subcellular location">
    <subcellularLocation>
        <location evidence="1">Cell membrane</location>
        <topology evidence="1">Single-pass type I membrane protein</topology>
    </subcellularLocation>
</comment>
<dbReference type="EMBL" id="KB321090">
    <property type="protein sequence ID" value="ELW47812.1"/>
    <property type="molecule type" value="Genomic_DNA"/>
</dbReference>
<dbReference type="SUPFAM" id="SSF48726">
    <property type="entry name" value="Immunoglobulin"/>
    <property type="match status" value="4"/>
</dbReference>
<dbReference type="PANTHER" id="PTHR11481:SF101">
    <property type="entry name" value="FC RECEPTOR-LIKE PROTEIN 2"/>
    <property type="match status" value="1"/>
</dbReference>
<feature type="transmembrane region" description="Helical" evidence="13">
    <location>
        <begin position="397"/>
        <end position="422"/>
    </location>
</feature>
<dbReference type="STRING" id="246437.L9JFN7"/>
<feature type="signal peptide" evidence="14">
    <location>
        <begin position="1"/>
        <end position="16"/>
    </location>
</feature>
<dbReference type="PANTHER" id="PTHR11481">
    <property type="entry name" value="IMMUNOGLOBULIN FC RECEPTOR"/>
    <property type="match status" value="1"/>
</dbReference>
<dbReference type="GO" id="GO:0007166">
    <property type="term" value="P:cell surface receptor signaling pathway"/>
    <property type="evidence" value="ECO:0007669"/>
    <property type="project" value="TreeGrafter"/>
</dbReference>
<evidence type="ECO:0000256" key="3">
    <source>
        <dbReference type="ARBA" id="ARBA00022692"/>
    </source>
</evidence>
<dbReference type="PROSITE" id="PS50835">
    <property type="entry name" value="IG_LIKE"/>
    <property type="match status" value="4"/>
</dbReference>
<feature type="domain" description="Ig-like" evidence="15">
    <location>
        <begin position="108"/>
        <end position="194"/>
    </location>
</feature>
<keyword evidence="2" id="KW-1003">Cell membrane</keyword>
<feature type="domain" description="Ig-like" evidence="15">
    <location>
        <begin position="202"/>
        <end position="291"/>
    </location>
</feature>
<dbReference type="FunCoup" id="L9JFN7">
    <property type="interactions" value="1"/>
</dbReference>
<feature type="chain" id="PRO_5003999608" evidence="14">
    <location>
        <begin position="17"/>
        <end position="497"/>
    </location>
</feature>
<dbReference type="FunFam" id="2.60.40.10:FF:000357">
    <property type="entry name" value="Fc receptor like 1"/>
    <property type="match status" value="1"/>
</dbReference>
<keyword evidence="7 13" id="KW-0472">Membrane</keyword>
<name>L9JFN7_TUPCH</name>
<reference evidence="17" key="2">
    <citation type="journal article" date="2013" name="Nat. Commun.">
        <title>Genome of the Chinese tree shrew.</title>
        <authorList>
            <person name="Fan Y."/>
            <person name="Huang Z.Y."/>
            <person name="Cao C.C."/>
            <person name="Chen C.S."/>
            <person name="Chen Y.X."/>
            <person name="Fan D.D."/>
            <person name="He J."/>
            <person name="Hou H.L."/>
            <person name="Hu L."/>
            <person name="Hu X.T."/>
            <person name="Jiang X.T."/>
            <person name="Lai R."/>
            <person name="Lang Y.S."/>
            <person name="Liang B."/>
            <person name="Liao S.G."/>
            <person name="Mu D."/>
            <person name="Ma Y.Y."/>
            <person name="Niu Y.Y."/>
            <person name="Sun X.Q."/>
            <person name="Xia J.Q."/>
            <person name="Xiao J."/>
            <person name="Xiong Z.Q."/>
            <person name="Xu L."/>
            <person name="Yang L."/>
            <person name="Zhang Y."/>
            <person name="Zhao W."/>
            <person name="Zhao X.D."/>
            <person name="Zheng Y.T."/>
            <person name="Zhou J.M."/>
            <person name="Zhu Y.B."/>
            <person name="Zhang G.J."/>
            <person name="Wang J."/>
            <person name="Yao Y.G."/>
        </authorList>
    </citation>
    <scope>NUCLEOTIDE SEQUENCE [LARGE SCALE GENOMIC DNA]</scope>
</reference>
<evidence type="ECO:0000256" key="8">
    <source>
        <dbReference type="ARBA" id="ARBA00023157"/>
    </source>
</evidence>
<evidence type="ECO:0000259" key="15">
    <source>
        <dbReference type="PROSITE" id="PS50835"/>
    </source>
</evidence>
<dbReference type="SMART" id="SM00408">
    <property type="entry name" value="IGc2"/>
    <property type="match status" value="4"/>
</dbReference>
<dbReference type="InterPro" id="IPR003598">
    <property type="entry name" value="Ig_sub2"/>
</dbReference>
<evidence type="ECO:0000256" key="1">
    <source>
        <dbReference type="ARBA" id="ARBA00004251"/>
    </source>
</evidence>
<dbReference type="Proteomes" id="UP000011518">
    <property type="component" value="Unassembled WGS sequence"/>
</dbReference>
<dbReference type="InterPro" id="IPR013783">
    <property type="entry name" value="Ig-like_fold"/>
</dbReference>
<dbReference type="SMART" id="SM00409">
    <property type="entry name" value="IG"/>
    <property type="match status" value="4"/>
</dbReference>
<keyword evidence="8" id="KW-1015">Disulfide bond</keyword>
<keyword evidence="9 16" id="KW-0675">Receptor</keyword>
<evidence type="ECO:0000256" key="10">
    <source>
        <dbReference type="ARBA" id="ARBA00023180"/>
    </source>
</evidence>
<evidence type="ECO:0000256" key="14">
    <source>
        <dbReference type="SAM" id="SignalP"/>
    </source>
</evidence>
<dbReference type="InterPro" id="IPR036179">
    <property type="entry name" value="Ig-like_dom_sf"/>
</dbReference>
<keyword evidence="17" id="KW-1185">Reference proteome</keyword>
<dbReference type="GO" id="GO:0009897">
    <property type="term" value="C:external side of plasma membrane"/>
    <property type="evidence" value="ECO:0007669"/>
    <property type="project" value="TreeGrafter"/>
</dbReference>
<feature type="domain" description="Ig-like" evidence="15">
    <location>
        <begin position="12"/>
        <end position="100"/>
    </location>
</feature>
<dbReference type="InterPro" id="IPR003599">
    <property type="entry name" value="Ig_sub"/>
</dbReference>
<sequence>MLLWALLVIFVPISEQADWLTLLAPSSVFEGDSIVLMCKGKDDWKIKTMTYYKDRRELFFFKVVSAFHIPSAALSDSGEYYCTATGRTIISWTETSKRVNIDVHELFPSPVLMASSFQPTEGSPVTLTCKTQLPLQKADVQLQFSFFRDGRTLGSGWSHSPEFQIPTMRTEDSGYYWCEAVTMTHVVRKRSQTSQIHVQRVPVSNVRLEAWAAEGQVIEGRKLVLLCSVAKGTGNITFSWHKEATGACLGKMTQPSLSAKLEIPALKESDAGKYHCRADNGHGPIQSKVVHILVRLLVSRPILTLRVPGVQPVVGGVLELHCKALRGSPPILYQFYHEDITLGNVSAPSGGGASFNLSLTTEHSGNYSCEADNGLGAQRSEAVAFFIPGPDGYRGDLVTVMVLGGLFGVLGITGVALLYYCWPHRAASSRNPQEPTPSSPLPATEEQQSEYVNVGSIDVDVIYSQVWSIQQPEVSANIRRTLENEDSQVIYSAVKEK</sequence>
<dbReference type="AlphaFoldDB" id="L9JFN7"/>
<dbReference type="FunFam" id="2.60.40.10:FF:001308">
    <property type="entry name" value="Fc receptor like 4"/>
    <property type="match status" value="1"/>
</dbReference>
<dbReference type="Pfam" id="PF13927">
    <property type="entry name" value="Ig_3"/>
    <property type="match status" value="2"/>
</dbReference>
<dbReference type="GO" id="GO:0006955">
    <property type="term" value="P:immune response"/>
    <property type="evidence" value="ECO:0007669"/>
    <property type="project" value="TreeGrafter"/>
</dbReference>
<evidence type="ECO:0000256" key="12">
    <source>
        <dbReference type="SAM" id="MobiDB-lite"/>
    </source>
</evidence>
<keyword evidence="5" id="KW-0677">Repeat</keyword>
<evidence type="ECO:0000256" key="5">
    <source>
        <dbReference type="ARBA" id="ARBA00022737"/>
    </source>
</evidence>
<evidence type="ECO:0000256" key="13">
    <source>
        <dbReference type="SAM" id="Phobius"/>
    </source>
</evidence>
<evidence type="ECO:0000256" key="7">
    <source>
        <dbReference type="ARBA" id="ARBA00023136"/>
    </source>
</evidence>
<keyword evidence="6 13" id="KW-1133">Transmembrane helix</keyword>
<feature type="region of interest" description="Disordered" evidence="12">
    <location>
        <begin position="427"/>
        <end position="447"/>
    </location>
</feature>
<dbReference type="InParanoid" id="L9JFN7"/>
<dbReference type="Pfam" id="PF13895">
    <property type="entry name" value="Ig_2"/>
    <property type="match status" value="2"/>
</dbReference>
<gene>
    <name evidence="16" type="ORF">TREES_T100009431</name>
</gene>
<protein>
    <submittedName>
        <fullName evidence="16">Fc receptor-like protein 2</fullName>
    </submittedName>
</protein>
<evidence type="ECO:0000256" key="9">
    <source>
        <dbReference type="ARBA" id="ARBA00023170"/>
    </source>
</evidence>
<evidence type="ECO:0000256" key="11">
    <source>
        <dbReference type="ARBA" id="ARBA00023319"/>
    </source>
</evidence>
<evidence type="ECO:0000313" key="16">
    <source>
        <dbReference type="EMBL" id="ELW47812.1"/>
    </source>
</evidence>
<keyword evidence="11" id="KW-0393">Immunoglobulin domain</keyword>
<dbReference type="GO" id="GO:0004888">
    <property type="term" value="F:transmembrane signaling receptor activity"/>
    <property type="evidence" value="ECO:0007669"/>
    <property type="project" value="TreeGrafter"/>
</dbReference>
<keyword evidence="4 14" id="KW-0732">Signal</keyword>
<evidence type="ECO:0000256" key="2">
    <source>
        <dbReference type="ARBA" id="ARBA00022475"/>
    </source>
</evidence>
<reference evidence="17" key="1">
    <citation type="submission" date="2012-07" db="EMBL/GenBank/DDBJ databases">
        <title>Genome of the Chinese tree shrew, a rising model animal genetically related to primates.</title>
        <authorList>
            <person name="Zhang G."/>
            <person name="Fan Y."/>
            <person name="Yao Y."/>
            <person name="Huang Z."/>
        </authorList>
    </citation>
    <scope>NUCLEOTIDE SEQUENCE [LARGE SCALE GENOMIC DNA]</scope>
</reference>
<evidence type="ECO:0000256" key="6">
    <source>
        <dbReference type="ARBA" id="ARBA00022989"/>
    </source>
</evidence>
<feature type="domain" description="Ig-like" evidence="15">
    <location>
        <begin position="301"/>
        <end position="384"/>
    </location>
</feature>
<organism evidence="16 17">
    <name type="scientific">Tupaia chinensis</name>
    <name type="common">Chinese tree shrew</name>
    <name type="synonym">Tupaia belangeri chinensis</name>
    <dbReference type="NCBI Taxonomy" id="246437"/>
    <lineage>
        <taxon>Eukaryota</taxon>
        <taxon>Metazoa</taxon>
        <taxon>Chordata</taxon>
        <taxon>Craniata</taxon>
        <taxon>Vertebrata</taxon>
        <taxon>Euteleostomi</taxon>
        <taxon>Mammalia</taxon>
        <taxon>Eutheria</taxon>
        <taxon>Euarchontoglires</taxon>
        <taxon>Scandentia</taxon>
        <taxon>Tupaiidae</taxon>
        <taxon>Tupaia</taxon>
    </lineage>
</organism>
<proteinExistence type="predicted"/>
<evidence type="ECO:0000313" key="17">
    <source>
        <dbReference type="Proteomes" id="UP000011518"/>
    </source>
</evidence>
<dbReference type="InterPro" id="IPR050488">
    <property type="entry name" value="Ig_Fc_receptor"/>
</dbReference>
<dbReference type="Gene3D" id="2.60.40.10">
    <property type="entry name" value="Immunoglobulins"/>
    <property type="match status" value="4"/>
</dbReference>
<accession>L9JFN7</accession>